<evidence type="ECO:0000259" key="10">
    <source>
        <dbReference type="Pfam" id="PF09813"/>
    </source>
</evidence>
<evidence type="ECO:0000256" key="6">
    <source>
        <dbReference type="ARBA" id="ARBA00022989"/>
    </source>
</evidence>
<dbReference type="GO" id="GO:0005743">
    <property type="term" value="C:mitochondrial inner membrane"/>
    <property type="evidence" value="ECO:0007669"/>
    <property type="project" value="UniProtKB-UniRule"/>
</dbReference>
<gene>
    <name evidence="11" type="ORF">DAEQUDRAFT_744226</name>
</gene>
<evidence type="ECO:0000256" key="5">
    <source>
        <dbReference type="ARBA" id="ARBA00022692"/>
    </source>
</evidence>
<keyword evidence="8 9" id="KW-0472">Membrane</keyword>
<evidence type="ECO:0000256" key="1">
    <source>
        <dbReference type="ARBA" id="ARBA00003064"/>
    </source>
</evidence>
<organism evidence="11 12">
    <name type="scientific">Daedalea quercina L-15889</name>
    <dbReference type="NCBI Taxonomy" id="1314783"/>
    <lineage>
        <taxon>Eukaryota</taxon>
        <taxon>Fungi</taxon>
        <taxon>Dikarya</taxon>
        <taxon>Basidiomycota</taxon>
        <taxon>Agaricomycotina</taxon>
        <taxon>Agaricomycetes</taxon>
        <taxon>Polyporales</taxon>
        <taxon>Fomitopsis</taxon>
    </lineage>
</organism>
<protein>
    <recommendedName>
        <fullName evidence="9">Cytochrome c oxidase assembly factor 3</fullName>
    </recommendedName>
</protein>
<feature type="domain" description="Cytochrome c oxidase assembly factor 3 mitochondrial coiled-coil" evidence="10">
    <location>
        <begin position="25"/>
        <end position="71"/>
    </location>
</feature>
<evidence type="ECO:0000313" key="11">
    <source>
        <dbReference type="EMBL" id="KZT71546.1"/>
    </source>
</evidence>
<evidence type="ECO:0000256" key="3">
    <source>
        <dbReference type="ARBA" id="ARBA00007035"/>
    </source>
</evidence>
<keyword evidence="12" id="KW-1185">Reference proteome</keyword>
<accession>A0A165S572</accession>
<evidence type="ECO:0000256" key="9">
    <source>
        <dbReference type="RuleBase" id="RU367056"/>
    </source>
</evidence>
<dbReference type="InterPro" id="IPR018628">
    <property type="entry name" value="Coa3_CC"/>
</dbReference>
<dbReference type="GO" id="GO:0033617">
    <property type="term" value="P:mitochondrial respiratory chain complex IV assembly"/>
    <property type="evidence" value="ECO:0007669"/>
    <property type="project" value="UniProtKB-UniRule"/>
</dbReference>
<proteinExistence type="inferred from homology"/>
<name>A0A165S572_9APHY</name>
<keyword evidence="9" id="KW-0999">Mitochondrion inner membrane</keyword>
<evidence type="ECO:0000313" key="12">
    <source>
        <dbReference type="Proteomes" id="UP000076727"/>
    </source>
</evidence>
<reference evidence="11 12" key="1">
    <citation type="journal article" date="2016" name="Mol. Biol. Evol.">
        <title>Comparative Genomics of Early-Diverging Mushroom-Forming Fungi Provides Insights into the Origins of Lignocellulose Decay Capabilities.</title>
        <authorList>
            <person name="Nagy L.G."/>
            <person name="Riley R."/>
            <person name="Tritt A."/>
            <person name="Adam C."/>
            <person name="Daum C."/>
            <person name="Floudas D."/>
            <person name="Sun H."/>
            <person name="Yadav J.S."/>
            <person name="Pangilinan J."/>
            <person name="Larsson K.H."/>
            <person name="Matsuura K."/>
            <person name="Barry K."/>
            <person name="Labutti K."/>
            <person name="Kuo R."/>
            <person name="Ohm R.A."/>
            <person name="Bhattacharya S.S."/>
            <person name="Shirouzu T."/>
            <person name="Yoshinaga Y."/>
            <person name="Martin F.M."/>
            <person name="Grigoriev I.V."/>
            <person name="Hibbett D.S."/>
        </authorList>
    </citation>
    <scope>NUCLEOTIDE SEQUENCE [LARGE SCALE GENOMIC DNA]</scope>
    <source>
        <strain evidence="11 12">L-15889</strain>
    </source>
</reference>
<comment type="function">
    <text evidence="1 9">Required for assembly of cytochrome c oxidase (complex IV).</text>
</comment>
<dbReference type="EMBL" id="KV429045">
    <property type="protein sequence ID" value="KZT71546.1"/>
    <property type="molecule type" value="Genomic_DNA"/>
</dbReference>
<comment type="subcellular location">
    <subcellularLocation>
        <location evidence="2">Mitochondrion membrane</location>
        <topology evidence="2">Single-pass membrane protein</topology>
    </subcellularLocation>
</comment>
<evidence type="ECO:0000256" key="8">
    <source>
        <dbReference type="ARBA" id="ARBA00023136"/>
    </source>
</evidence>
<dbReference type="Pfam" id="PF09813">
    <property type="entry name" value="Coa3_cc"/>
    <property type="match status" value="1"/>
</dbReference>
<evidence type="ECO:0000256" key="2">
    <source>
        <dbReference type="ARBA" id="ARBA00004304"/>
    </source>
</evidence>
<keyword evidence="6 9" id="KW-1133">Transmembrane helix</keyword>
<dbReference type="STRING" id="1314783.A0A165S572"/>
<dbReference type="PANTHER" id="PTHR15642:SF3">
    <property type="entry name" value="CYTOCHROME C OXIDASE ASSEMBLY FACTOR 3 HOMOLOG, MITOCHONDRIAL"/>
    <property type="match status" value="1"/>
</dbReference>
<evidence type="ECO:0000256" key="7">
    <source>
        <dbReference type="ARBA" id="ARBA00023128"/>
    </source>
</evidence>
<feature type="transmembrane region" description="Helical" evidence="9">
    <location>
        <begin position="35"/>
        <end position="54"/>
    </location>
</feature>
<dbReference type="OrthoDB" id="10018333at2759"/>
<dbReference type="PANTHER" id="PTHR15642">
    <property type="entry name" value="CYTOCHROME C OXIDASE ASSEMBLY FACTOR 3, MITOCHONDRIAL"/>
    <property type="match status" value="1"/>
</dbReference>
<comment type="subunit">
    <text evidence="4 9">Component of 250-400 kDa complexes called cytochrome oxidase assembly intermediates or COA complexes.</text>
</comment>
<sequence>MADPYVDRKEAAKSYRPHNNLMSDGLKRAREPFRVRNAVVGTTLFAFAVGVWAYSISAVKQDVFDDVDEEARALARAREKSLEEQEAERKLVDGVAGIAITKTAAAVPLTVVNPVTNAVSVGAAGRGVLPPIADRYFPRLLDPSTKTLVWGAPSVDSMGKLSDRSRR</sequence>
<evidence type="ECO:0000256" key="4">
    <source>
        <dbReference type="ARBA" id="ARBA00011351"/>
    </source>
</evidence>
<dbReference type="Proteomes" id="UP000076727">
    <property type="component" value="Unassembled WGS sequence"/>
</dbReference>
<dbReference type="InterPro" id="IPR041752">
    <property type="entry name" value="Coa3"/>
</dbReference>
<dbReference type="AlphaFoldDB" id="A0A165S572"/>
<keyword evidence="7 9" id="KW-0496">Mitochondrion</keyword>
<comment type="similarity">
    <text evidence="3 9">Belongs to the COA3 family.</text>
</comment>
<keyword evidence="5 9" id="KW-0812">Transmembrane</keyword>